<dbReference type="EMBL" id="QRBI01000105">
    <property type="protein sequence ID" value="RMC13969.1"/>
    <property type="molecule type" value="Genomic_DNA"/>
</dbReference>
<protein>
    <submittedName>
        <fullName evidence="1">Uncharacterized protein</fullName>
    </submittedName>
</protein>
<keyword evidence="2" id="KW-1185">Reference proteome</keyword>
<proteinExistence type="predicted"/>
<dbReference type="AlphaFoldDB" id="A0A3M0KL38"/>
<dbReference type="OrthoDB" id="9393482at2759"/>
<evidence type="ECO:0000313" key="1">
    <source>
        <dbReference type="EMBL" id="RMC13969.1"/>
    </source>
</evidence>
<gene>
    <name evidence="1" type="ORF">DUI87_09053</name>
</gene>
<reference evidence="1 2" key="1">
    <citation type="submission" date="2018-07" db="EMBL/GenBank/DDBJ databases">
        <title>A high quality draft genome assembly of the barn swallow (H. rustica rustica).</title>
        <authorList>
            <person name="Formenti G."/>
            <person name="Chiara M."/>
            <person name="Poveda L."/>
            <person name="Francoijs K.-J."/>
            <person name="Bonisoli-Alquati A."/>
            <person name="Canova L."/>
            <person name="Gianfranceschi L."/>
            <person name="Horner D.S."/>
            <person name="Saino N."/>
        </authorList>
    </citation>
    <scope>NUCLEOTIDE SEQUENCE [LARGE SCALE GENOMIC DNA]</scope>
    <source>
        <strain evidence="1">Chelidonia</strain>
        <tissue evidence="1">Blood</tissue>
    </source>
</reference>
<evidence type="ECO:0000313" key="2">
    <source>
        <dbReference type="Proteomes" id="UP000269221"/>
    </source>
</evidence>
<organism evidence="1 2">
    <name type="scientific">Hirundo rustica rustica</name>
    <dbReference type="NCBI Taxonomy" id="333673"/>
    <lineage>
        <taxon>Eukaryota</taxon>
        <taxon>Metazoa</taxon>
        <taxon>Chordata</taxon>
        <taxon>Craniata</taxon>
        <taxon>Vertebrata</taxon>
        <taxon>Euteleostomi</taxon>
        <taxon>Archelosauria</taxon>
        <taxon>Archosauria</taxon>
        <taxon>Dinosauria</taxon>
        <taxon>Saurischia</taxon>
        <taxon>Theropoda</taxon>
        <taxon>Coelurosauria</taxon>
        <taxon>Aves</taxon>
        <taxon>Neognathae</taxon>
        <taxon>Neoaves</taxon>
        <taxon>Telluraves</taxon>
        <taxon>Australaves</taxon>
        <taxon>Passeriformes</taxon>
        <taxon>Sylvioidea</taxon>
        <taxon>Hirundinidae</taxon>
        <taxon>Hirundo</taxon>
    </lineage>
</organism>
<dbReference type="Proteomes" id="UP000269221">
    <property type="component" value="Unassembled WGS sequence"/>
</dbReference>
<sequence length="159" mass="18275">MSSKTTIEVQQLCIKHSNDRLEQVSKKVALKILTKTLENTSPNTNPRGTPHVTALHLDMKRLSTVALWSLRSLSATMQTIPYPFTGPSIKSMSLQFRDKDVVWDNVKCFAQVQVFRYRLNMIGDMERHLSNSIGETREQQNPIWRKIVLGRIVVLPRPF</sequence>
<accession>A0A3M0KL38</accession>
<comment type="caution">
    <text evidence="1">The sequence shown here is derived from an EMBL/GenBank/DDBJ whole genome shotgun (WGS) entry which is preliminary data.</text>
</comment>
<name>A0A3M0KL38_HIRRU</name>